<feature type="binding site" evidence="15">
    <location>
        <begin position="31"/>
        <end position="35"/>
    </location>
    <ligand>
        <name>NAD(+)</name>
        <dbReference type="ChEBI" id="CHEBI:57540"/>
    </ligand>
</feature>
<dbReference type="Gene3D" id="6.20.10.30">
    <property type="match status" value="1"/>
</dbReference>
<accession>A0A9D1LGR1</accession>
<evidence type="ECO:0000256" key="2">
    <source>
        <dbReference type="ARBA" id="ARBA00012722"/>
    </source>
</evidence>
<evidence type="ECO:0000256" key="12">
    <source>
        <dbReference type="ARBA" id="ARBA00023211"/>
    </source>
</evidence>
<keyword evidence="8 15" id="KW-0862">Zinc</keyword>
<keyword evidence="11 15" id="KW-0234">DNA repair</keyword>
<feature type="domain" description="BRCT" evidence="16">
    <location>
        <begin position="581"/>
        <end position="658"/>
    </location>
</feature>
<comment type="function">
    <text evidence="1 15">DNA ligase that catalyzes the formation of phosphodiester linkages between 5'-phosphoryl and 3'-hydroxyl groups in double-stranded DNA using NAD as a coenzyme and as the energy source for the reaction. It is essential for DNA replication and repair of damaged DNA.</text>
</comment>
<keyword evidence="12 15" id="KW-0464">Manganese</keyword>
<dbReference type="Gene3D" id="3.30.470.30">
    <property type="entry name" value="DNA ligase/mRNA capping enzyme"/>
    <property type="match status" value="1"/>
</dbReference>
<proteinExistence type="inferred from homology"/>
<keyword evidence="5 15" id="KW-0235">DNA replication</keyword>
<dbReference type="InterPro" id="IPR036420">
    <property type="entry name" value="BRCT_dom_sf"/>
</dbReference>
<evidence type="ECO:0000256" key="14">
    <source>
        <dbReference type="ARBA" id="ARBA00060881"/>
    </source>
</evidence>
<dbReference type="Pfam" id="PF01653">
    <property type="entry name" value="DNA_ligase_aden"/>
    <property type="match status" value="1"/>
</dbReference>
<dbReference type="GO" id="GO:0006281">
    <property type="term" value="P:DNA repair"/>
    <property type="evidence" value="ECO:0007669"/>
    <property type="project" value="UniProtKB-KW"/>
</dbReference>
<evidence type="ECO:0000256" key="8">
    <source>
        <dbReference type="ARBA" id="ARBA00022833"/>
    </source>
</evidence>
<dbReference type="Pfam" id="PF03120">
    <property type="entry name" value="OB_DNA_ligase"/>
    <property type="match status" value="1"/>
</dbReference>
<feature type="binding site" evidence="15">
    <location>
        <position position="166"/>
    </location>
    <ligand>
        <name>NAD(+)</name>
        <dbReference type="ChEBI" id="CHEBI:57540"/>
    </ligand>
</feature>
<keyword evidence="4 15" id="KW-0436">Ligase</keyword>
<evidence type="ECO:0000256" key="9">
    <source>
        <dbReference type="ARBA" id="ARBA00022842"/>
    </source>
</evidence>
<dbReference type="HAMAP" id="MF_01588">
    <property type="entry name" value="DNA_ligase_A"/>
    <property type="match status" value="1"/>
</dbReference>
<dbReference type="InterPro" id="IPR041663">
    <property type="entry name" value="DisA/LigA_HHH"/>
</dbReference>
<keyword evidence="9 15" id="KW-0460">Magnesium</keyword>
<evidence type="ECO:0000259" key="16">
    <source>
        <dbReference type="PROSITE" id="PS50172"/>
    </source>
</evidence>
<dbReference type="InterPro" id="IPR010994">
    <property type="entry name" value="RuvA_2-like"/>
</dbReference>
<gene>
    <name evidence="15 17" type="primary">ligA</name>
    <name evidence="17" type="ORF">IAB68_01780</name>
</gene>
<dbReference type="FunFam" id="1.10.150.20:FF:000006">
    <property type="entry name" value="DNA ligase"/>
    <property type="match status" value="1"/>
</dbReference>
<dbReference type="FunFam" id="2.40.50.140:FF:000012">
    <property type="entry name" value="DNA ligase"/>
    <property type="match status" value="1"/>
</dbReference>
<feature type="binding site" evidence="15">
    <location>
        <position position="401"/>
    </location>
    <ligand>
        <name>Zn(2+)</name>
        <dbReference type="ChEBI" id="CHEBI:29105"/>
    </ligand>
</feature>
<dbReference type="Gene3D" id="2.40.50.140">
    <property type="entry name" value="Nucleic acid-binding proteins"/>
    <property type="match status" value="1"/>
</dbReference>
<dbReference type="SMART" id="SM00278">
    <property type="entry name" value="HhH1"/>
    <property type="match status" value="4"/>
</dbReference>
<feature type="binding site" evidence="15">
    <location>
        <position position="283"/>
    </location>
    <ligand>
        <name>NAD(+)</name>
        <dbReference type="ChEBI" id="CHEBI:57540"/>
    </ligand>
</feature>
<evidence type="ECO:0000256" key="6">
    <source>
        <dbReference type="ARBA" id="ARBA00022723"/>
    </source>
</evidence>
<feature type="binding site" evidence="15">
    <location>
        <position position="404"/>
    </location>
    <ligand>
        <name>Zn(2+)</name>
        <dbReference type="ChEBI" id="CHEBI:29105"/>
    </ligand>
</feature>
<evidence type="ECO:0000256" key="15">
    <source>
        <dbReference type="HAMAP-Rule" id="MF_01588"/>
    </source>
</evidence>
<evidence type="ECO:0000256" key="11">
    <source>
        <dbReference type="ARBA" id="ARBA00023204"/>
    </source>
</evidence>
<evidence type="ECO:0000256" key="13">
    <source>
        <dbReference type="ARBA" id="ARBA00034005"/>
    </source>
</evidence>
<keyword evidence="7 15" id="KW-0227">DNA damage</keyword>
<feature type="binding site" evidence="15">
    <location>
        <position position="132"/>
    </location>
    <ligand>
        <name>NAD(+)</name>
        <dbReference type="ChEBI" id="CHEBI:57540"/>
    </ligand>
</feature>
<dbReference type="Gene3D" id="3.40.50.10190">
    <property type="entry name" value="BRCT domain"/>
    <property type="match status" value="1"/>
</dbReference>
<dbReference type="Proteomes" id="UP000824074">
    <property type="component" value="Unassembled WGS sequence"/>
</dbReference>
<organism evidence="17 18">
    <name type="scientific">Candidatus Aphodocola excrementigallinarum</name>
    <dbReference type="NCBI Taxonomy" id="2840670"/>
    <lineage>
        <taxon>Bacteria</taxon>
        <taxon>Bacillati</taxon>
        <taxon>Bacillota</taxon>
        <taxon>Bacilli</taxon>
        <taxon>Candidatus Aphodocola</taxon>
    </lineage>
</organism>
<feature type="binding site" evidence="15">
    <location>
        <position position="422"/>
    </location>
    <ligand>
        <name>Zn(2+)</name>
        <dbReference type="ChEBI" id="CHEBI:29105"/>
    </ligand>
</feature>
<evidence type="ECO:0000256" key="4">
    <source>
        <dbReference type="ARBA" id="ARBA00022598"/>
    </source>
</evidence>
<dbReference type="InterPro" id="IPR003583">
    <property type="entry name" value="Hlx-hairpin-Hlx_DNA-bd_motif"/>
</dbReference>
<dbReference type="PROSITE" id="PS50172">
    <property type="entry name" value="BRCT"/>
    <property type="match status" value="1"/>
</dbReference>
<protein>
    <recommendedName>
        <fullName evidence="3 15">DNA ligase</fullName>
        <ecNumber evidence="2 15">6.5.1.2</ecNumber>
    </recommendedName>
    <alternativeName>
        <fullName evidence="15">Polydeoxyribonucleotide synthase [NAD(+)]</fullName>
    </alternativeName>
</protein>
<feature type="binding site" evidence="15">
    <location>
        <position position="109"/>
    </location>
    <ligand>
        <name>NAD(+)</name>
        <dbReference type="ChEBI" id="CHEBI:57540"/>
    </ligand>
</feature>
<comment type="caution">
    <text evidence="17">The sequence shown here is derived from an EMBL/GenBank/DDBJ whole genome shotgun (WGS) entry which is preliminary data.</text>
</comment>
<comment type="similarity">
    <text evidence="14 15">Belongs to the NAD-dependent DNA ligase family. LigA subfamily.</text>
</comment>
<sequence>MDIKNRIKELTDIINKASIEYYVNDNPSITDQEYDDYYRELLNLEEKYPEYKLKDSPTNKVGGQVVDKFEKVTHKTPMLSFDDIFNEDEIKAFDERIRKTCPDAAYTLEPKMDGLSGSLIYEKGVLVRAATRGDGIIGEDITHNVKTIKSVPLKLNKEIDIEVRGEIYMSKKSFEKCNEDRKKNNEALFANPRNAAAGSVRQLDSRVAAKRGLDYMAYFIPNPDEYGIKTQSESLKFLKELGFLTNYKLNGVACNTDEIISYIESLGEKRDDLPFEIDGVVLKVNSLEDEAKLGFTQRVPRWGIAYKFPAKEVLTKLKEIKFTVGRTGKITPNAIFDPVHVAGSIVSKATLHNEDYCLDKDIRVGDVISIRKAGDVIPEVVEVKKERRTGDEMPFKMIDKCPMCGSDLVKEDANYFCKNPHCPARKIESLIHFASRDTMNIDGLGERIIEDFYNMGFIKYISDIYRLDNHKEDLMELEGFGEKSITNLLNSIENSKSNSLEKVLFALGIRHVGKKTAKILAKRYKTIDNLINASEEELTNINDIGEIIAKSVKEYFSKEENLKLIDELKELGLNFTYESTSVNDNLDGMTFVLTGTLEHYKREELTKILEDKGAKVTSSVTKKTTGVIVGDKPGSKYDKALKLGIKIYEEKDIEELIK</sequence>
<dbReference type="GO" id="GO:0005829">
    <property type="term" value="C:cytosol"/>
    <property type="evidence" value="ECO:0007669"/>
    <property type="project" value="TreeGrafter"/>
</dbReference>
<reference evidence="17" key="2">
    <citation type="journal article" date="2021" name="PeerJ">
        <title>Extensive microbial diversity within the chicken gut microbiome revealed by metagenomics and culture.</title>
        <authorList>
            <person name="Gilroy R."/>
            <person name="Ravi A."/>
            <person name="Getino M."/>
            <person name="Pursley I."/>
            <person name="Horton D.L."/>
            <person name="Alikhan N.F."/>
            <person name="Baker D."/>
            <person name="Gharbi K."/>
            <person name="Hall N."/>
            <person name="Watson M."/>
            <person name="Adriaenssens E.M."/>
            <person name="Foster-Nyarko E."/>
            <person name="Jarju S."/>
            <person name="Secka A."/>
            <person name="Antonio M."/>
            <person name="Oren A."/>
            <person name="Chaudhuri R.R."/>
            <person name="La Ragione R."/>
            <person name="Hildebrand F."/>
            <person name="Pallen M.J."/>
        </authorList>
    </citation>
    <scope>NUCLEOTIDE SEQUENCE</scope>
    <source>
        <strain evidence="17">CHK193-30670</strain>
    </source>
</reference>
<dbReference type="Gene3D" id="1.10.287.610">
    <property type="entry name" value="Helix hairpin bin"/>
    <property type="match status" value="1"/>
</dbReference>
<comment type="cofactor">
    <cofactor evidence="15">
        <name>Mg(2+)</name>
        <dbReference type="ChEBI" id="CHEBI:18420"/>
    </cofactor>
    <cofactor evidence="15">
        <name>Mn(2+)</name>
        <dbReference type="ChEBI" id="CHEBI:29035"/>
    </cofactor>
</comment>
<evidence type="ECO:0000313" key="18">
    <source>
        <dbReference type="Proteomes" id="UP000824074"/>
    </source>
</evidence>
<feature type="binding site" evidence="15">
    <location>
        <position position="307"/>
    </location>
    <ligand>
        <name>NAD(+)</name>
        <dbReference type="ChEBI" id="CHEBI:57540"/>
    </ligand>
</feature>
<dbReference type="SUPFAM" id="SSF50249">
    <property type="entry name" value="Nucleic acid-binding proteins"/>
    <property type="match status" value="1"/>
</dbReference>
<feature type="binding site" evidence="15">
    <location>
        <begin position="80"/>
        <end position="81"/>
    </location>
    <ligand>
        <name>NAD(+)</name>
        <dbReference type="ChEBI" id="CHEBI:57540"/>
    </ligand>
</feature>
<evidence type="ECO:0000256" key="3">
    <source>
        <dbReference type="ARBA" id="ARBA00013308"/>
    </source>
</evidence>
<name>A0A9D1LGR1_9FIRM</name>
<dbReference type="AlphaFoldDB" id="A0A9D1LGR1"/>
<evidence type="ECO:0000256" key="7">
    <source>
        <dbReference type="ARBA" id="ARBA00022763"/>
    </source>
</evidence>
<feature type="binding site" evidence="15">
    <location>
        <position position="417"/>
    </location>
    <ligand>
        <name>Zn(2+)</name>
        <dbReference type="ChEBI" id="CHEBI:29105"/>
    </ligand>
</feature>
<dbReference type="CDD" id="cd00114">
    <property type="entry name" value="LIGANc"/>
    <property type="match status" value="1"/>
</dbReference>
<evidence type="ECO:0000313" key="17">
    <source>
        <dbReference type="EMBL" id="HIU40018.1"/>
    </source>
</evidence>
<evidence type="ECO:0000256" key="5">
    <source>
        <dbReference type="ARBA" id="ARBA00022705"/>
    </source>
</evidence>
<dbReference type="InterPro" id="IPR018239">
    <property type="entry name" value="DNA_ligase_AS"/>
</dbReference>
<dbReference type="NCBIfam" id="TIGR00575">
    <property type="entry name" value="dnlj"/>
    <property type="match status" value="1"/>
</dbReference>
<dbReference type="Pfam" id="PF00533">
    <property type="entry name" value="BRCT"/>
    <property type="match status" value="1"/>
</dbReference>
<evidence type="ECO:0000256" key="10">
    <source>
        <dbReference type="ARBA" id="ARBA00023027"/>
    </source>
</evidence>
<dbReference type="SMART" id="SM00532">
    <property type="entry name" value="LIGANc"/>
    <property type="match status" value="1"/>
</dbReference>
<dbReference type="PIRSF" id="PIRSF001604">
    <property type="entry name" value="LigA"/>
    <property type="match status" value="1"/>
</dbReference>
<dbReference type="CDD" id="cd17748">
    <property type="entry name" value="BRCT_DNA_ligase_like"/>
    <property type="match status" value="1"/>
</dbReference>
<dbReference type="GO" id="GO:0006260">
    <property type="term" value="P:DNA replication"/>
    <property type="evidence" value="ECO:0007669"/>
    <property type="project" value="UniProtKB-KW"/>
</dbReference>
<dbReference type="Gene3D" id="1.10.150.20">
    <property type="entry name" value="5' to 3' exonuclease, C-terminal subdomain"/>
    <property type="match status" value="2"/>
</dbReference>
<dbReference type="Pfam" id="PF03119">
    <property type="entry name" value="DNA_ligase_ZBD"/>
    <property type="match status" value="1"/>
</dbReference>
<evidence type="ECO:0000256" key="1">
    <source>
        <dbReference type="ARBA" id="ARBA00004067"/>
    </source>
</evidence>
<dbReference type="PROSITE" id="PS01055">
    <property type="entry name" value="DNA_LIGASE_N1"/>
    <property type="match status" value="1"/>
</dbReference>
<dbReference type="SUPFAM" id="SSF56091">
    <property type="entry name" value="DNA ligase/mRNA capping enzyme, catalytic domain"/>
    <property type="match status" value="1"/>
</dbReference>
<dbReference type="PANTHER" id="PTHR23389:SF9">
    <property type="entry name" value="DNA LIGASE"/>
    <property type="match status" value="1"/>
</dbReference>
<dbReference type="InterPro" id="IPR004149">
    <property type="entry name" value="Znf_DNAligase_C4"/>
</dbReference>
<dbReference type="SUPFAM" id="SSF47781">
    <property type="entry name" value="RuvA domain 2-like"/>
    <property type="match status" value="1"/>
</dbReference>
<dbReference type="InterPro" id="IPR013839">
    <property type="entry name" value="DNAligase_adenylation"/>
</dbReference>
<dbReference type="EC" id="6.5.1.2" evidence="2 15"/>
<feature type="active site" description="N6-AMP-lysine intermediate" evidence="15">
    <location>
        <position position="111"/>
    </location>
</feature>
<dbReference type="InterPro" id="IPR004150">
    <property type="entry name" value="NAD_DNA_ligase_OB"/>
</dbReference>
<dbReference type="Pfam" id="PF12826">
    <property type="entry name" value="HHH_2"/>
    <property type="match status" value="1"/>
</dbReference>
<keyword evidence="10 15" id="KW-0520">NAD</keyword>
<dbReference type="InterPro" id="IPR001357">
    <property type="entry name" value="BRCT_dom"/>
</dbReference>
<dbReference type="InterPro" id="IPR013840">
    <property type="entry name" value="DNAligase_N"/>
</dbReference>
<dbReference type="InterPro" id="IPR001679">
    <property type="entry name" value="DNA_ligase"/>
</dbReference>
<dbReference type="FunFam" id="3.30.470.30:FF:000001">
    <property type="entry name" value="DNA ligase"/>
    <property type="match status" value="1"/>
</dbReference>
<keyword evidence="6 15" id="KW-0479">Metal-binding</keyword>
<dbReference type="SUPFAM" id="SSF52113">
    <property type="entry name" value="BRCT domain"/>
    <property type="match status" value="1"/>
</dbReference>
<dbReference type="NCBIfam" id="NF005932">
    <property type="entry name" value="PRK07956.1"/>
    <property type="match status" value="1"/>
</dbReference>
<reference evidence="17" key="1">
    <citation type="submission" date="2020-10" db="EMBL/GenBank/DDBJ databases">
        <authorList>
            <person name="Gilroy R."/>
        </authorList>
    </citation>
    <scope>NUCLEOTIDE SEQUENCE</scope>
    <source>
        <strain evidence="17">CHK193-30670</strain>
    </source>
</reference>
<dbReference type="InterPro" id="IPR012340">
    <property type="entry name" value="NA-bd_OB-fold"/>
</dbReference>
<dbReference type="FunFam" id="1.10.150.20:FF:000007">
    <property type="entry name" value="DNA ligase"/>
    <property type="match status" value="1"/>
</dbReference>
<dbReference type="SMART" id="SM00292">
    <property type="entry name" value="BRCT"/>
    <property type="match status" value="1"/>
</dbReference>
<dbReference type="PANTHER" id="PTHR23389">
    <property type="entry name" value="CHROMOSOME TRANSMISSION FIDELITY FACTOR 18"/>
    <property type="match status" value="1"/>
</dbReference>
<dbReference type="EMBL" id="DVMT01000017">
    <property type="protein sequence ID" value="HIU40018.1"/>
    <property type="molecule type" value="Genomic_DNA"/>
</dbReference>
<dbReference type="GO" id="GO:0003677">
    <property type="term" value="F:DNA binding"/>
    <property type="evidence" value="ECO:0007669"/>
    <property type="project" value="InterPro"/>
</dbReference>
<dbReference type="GO" id="GO:0003911">
    <property type="term" value="F:DNA ligase (NAD+) activity"/>
    <property type="evidence" value="ECO:0007669"/>
    <property type="project" value="UniProtKB-UniRule"/>
</dbReference>
<comment type="catalytic activity">
    <reaction evidence="13 15">
        <text>NAD(+) + (deoxyribonucleotide)n-3'-hydroxyl + 5'-phospho-(deoxyribonucleotide)m = (deoxyribonucleotide)n+m + AMP + beta-nicotinamide D-nucleotide.</text>
        <dbReference type="EC" id="6.5.1.2"/>
    </reaction>
</comment>
<dbReference type="GO" id="GO:0046872">
    <property type="term" value="F:metal ion binding"/>
    <property type="evidence" value="ECO:0007669"/>
    <property type="project" value="UniProtKB-KW"/>
</dbReference>